<dbReference type="Pfam" id="PF05135">
    <property type="entry name" value="Phage_connect_1"/>
    <property type="match status" value="1"/>
</dbReference>
<dbReference type="RefSeq" id="WP_253360402.1">
    <property type="nucleotide sequence ID" value="NZ_JAIULA010000010.1"/>
</dbReference>
<comment type="caution">
    <text evidence="1">The sequence shown here is derived from an EMBL/GenBank/DDBJ whole genome shotgun (WGS) entry which is preliminary data.</text>
</comment>
<keyword evidence="2" id="KW-1185">Reference proteome</keyword>
<organism evidence="1 2">
    <name type="scientific">Ligilactobacillus ubinensis</name>
    <dbReference type="NCBI Taxonomy" id="2876789"/>
    <lineage>
        <taxon>Bacteria</taxon>
        <taxon>Bacillati</taxon>
        <taxon>Bacillota</taxon>
        <taxon>Bacilli</taxon>
        <taxon>Lactobacillales</taxon>
        <taxon>Lactobacillaceae</taxon>
        <taxon>Ligilactobacillus</taxon>
    </lineage>
</organism>
<dbReference type="Gene3D" id="1.10.246.150">
    <property type="match status" value="1"/>
</dbReference>
<proteinExistence type="predicted"/>
<dbReference type="Proteomes" id="UP001139006">
    <property type="component" value="Unassembled WGS sequence"/>
</dbReference>
<dbReference type="InterPro" id="IPR053746">
    <property type="entry name" value="Viral_HT_Connector_Assembly"/>
</dbReference>
<evidence type="ECO:0000313" key="1">
    <source>
        <dbReference type="EMBL" id="MCP0886932.1"/>
    </source>
</evidence>
<name>A0A9X2JLE5_9LACO</name>
<evidence type="ECO:0000313" key="2">
    <source>
        <dbReference type="Proteomes" id="UP001139006"/>
    </source>
</evidence>
<dbReference type="EMBL" id="JAIULA010000010">
    <property type="protein sequence ID" value="MCP0886932.1"/>
    <property type="molecule type" value="Genomic_DNA"/>
</dbReference>
<protein>
    <submittedName>
        <fullName evidence="1">Phage head-tail connector protein</fullName>
    </submittedName>
</protein>
<reference evidence="1 2" key="1">
    <citation type="journal article" date="2023" name="Int. J. Syst. Evol. Microbiol.">
        <title>Ligilactobacillus ubinensis sp. nov., a novel species isolated from the wild ferment of a durian fruit (Durio zibethinus).</title>
        <authorList>
            <person name="Heng Y.C."/>
            <person name="Menon N."/>
            <person name="Chen B."/>
            <person name="Loo B.Z.L."/>
            <person name="Wong G.W.J."/>
            <person name="Lim A.C.H."/>
            <person name="Silvaraju S."/>
            <person name="Kittelmann S."/>
        </authorList>
    </citation>
    <scope>NUCLEOTIDE SEQUENCE [LARGE SCALE GENOMIC DNA]</scope>
    <source>
        <strain evidence="1 2">WILCCON 0076</strain>
    </source>
</reference>
<dbReference type="CDD" id="cd08055">
    <property type="entry name" value="gp15"/>
    <property type="match status" value="1"/>
</dbReference>
<dbReference type="InterPro" id="IPR021146">
    <property type="entry name" value="Phage_gp6-like_head-tail"/>
</dbReference>
<gene>
    <name evidence="1" type="ORF">LB941_06245</name>
</gene>
<accession>A0A9X2JLE5</accession>
<sequence>MAIPDKAGQLTKLYARLGVTADSDDAVVVSDMFDDAIQMCLDYTNRTDFTTQILIQAKRLAIVMYNQQANEGETARSEGGVSQTFETGIPANILAALTPYRVGKVRGFS</sequence>
<dbReference type="AlphaFoldDB" id="A0A9X2JLE5"/>